<dbReference type="InterPro" id="IPR001173">
    <property type="entry name" value="Glyco_trans_2-like"/>
</dbReference>
<dbReference type="GO" id="GO:0016758">
    <property type="term" value="F:hexosyltransferase activity"/>
    <property type="evidence" value="ECO:0007669"/>
    <property type="project" value="UniProtKB-ARBA"/>
</dbReference>
<evidence type="ECO:0000259" key="1">
    <source>
        <dbReference type="Pfam" id="PF00535"/>
    </source>
</evidence>
<dbReference type="AlphaFoldDB" id="A0A921MS89"/>
<sequence length="330" mass="37915">MAKVLTIVIPAYNVEQYIDRCLESVTTHVDSLDDLEIIVVNDGSKDNTLELAQRYAVKYPQSVRVIDKPNGGWGSGINRGIEEATGKYLKTLDSDDWFNTANIDAFVSLLKQLEVDMILTSFSEVDADNHVREKNVSTSLSGKVMSIDDYLVKNNYSMSAPIHAIAYRTATLKNANYRVFERFYGDLDYIILPLIYVKTVYLSPLNIYQYFLGREGQSVSIAGYNTHIDDYLTVCEKTVIFWEEHKESFSKPLRRYVLNATIERIKWAYVLLLSPIYRGRKSDSINKLKILDALVKNDRLLYSLTNKITAKKVIPWIYIWRKTGINLFNL</sequence>
<gene>
    <name evidence="2" type="ORF">K8U91_07080</name>
</gene>
<accession>A0A921MS89</accession>
<dbReference type="Proteomes" id="UP000757103">
    <property type="component" value="Unassembled WGS sequence"/>
</dbReference>
<dbReference type="PANTHER" id="PTHR22916:SF3">
    <property type="entry name" value="UDP-GLCNAC:BETAGAL BETA-1,3-N-ACETYLGLUCOSAMINYLTRANSFERASE-LIKE PROTEIN 1"/>
    <property type="match status" value="1"/>
</dbReference>
<comment type="caution">
    <text evidence="2">The sequence shown here is derived from an EMBL/GenBank/DDBJ whole genome shotgun (WGS) entry which is preliminary data.</text>
</comment>
<protein>
    <submittedName>
        <fullName evidence="2">Glycosyltransferase family 2 protein</fullName>
    </submittedName>
</protein>
<proteinExistence type="predicted"/>
<dbReference type="CDD" id="cd00761">
    <property type="entry name" value="Glyco_tranf_GTA_type"/>
    <property type="match status" value="1"/>
</dbReference>
<dbReference type="EMBL" id="DYUD01000023">
    <property type="protein sequence ID" value="HJG89216.1"/>
    <property type="molecule type" value="Genomic_DNA"/>
</dbReference>
<reference evidence="2" key="2">
    <citation type="submission" date="2021-09" db="EMBL/GenBank/DDBJ databases">
        <authorList>
            <person name="Gilroy R."/>
        </authorList>
    </citation>
    <scope>NUCLEOTIDE SEQUENCE</scope>
    <source>
        <strain evidence="2">CHK121-7720</strain>
    </source>
</reference>
<feature type="domain" description="Glycosyltransferase 2-like" evidence="1">
    <location>
        <begin position="6"/>
        <end position="135"/>
    </location>
</feature>
<reference evidence="2" key="1">
    <citation type="journal article" date="2021" name="PeerJ">
        <title>Extensive microbial diversity within the chicken gut microbiome revealed by metagenomics and culture.</title>
        <authorList>
            <person name="Gilroy R."/>
            <person name="Ravi A."/>
            <person name="Getino M."/>
            <person name="Pursley I."/>
            <person name="Horton D.L."/>
            <person name="Alikhan N.F."/>
            <person name="Baker D."/>
            <person name="Gharbi K."/>
            <person name="Hall N."/>
            <person name="Watson M."/>
            <person name="Adriaenssens E.M."/>
            <person name="Foster-Nyarko E."/>
            <person name="Jarju S."/>
            <person name="Secka A."/>
            <person name="Antonio M."/>
            <person name="Oren A."/>
            <person name="Chaudhuri R.R."/>
            <person name="La Ragione R."/>
            <person name="Hildebrand F."/>
            <person name="Pallen M.J."/>
        </authorList>
    </citation>
    <scope>NUCLEOTIDE SEQUENCE</scope>
    <source>
        <strain evidence="2">CHK121-7720</strain>
    </source>
</reference>
<name>A0A921MS89_9BACT</name>
<dbReference type="Gene3D" id="3.90.550.10">
    <property type="entry name" value="Spore Coat Polysaccharide Biosynthesis Protein SpsA, Chain A"/>
    <property type="match status" value="1"/>
</dbReference>
<dbReference type="PANTHER" id="PTHR22916">
    <property type="entry name" value="GLYCOSYLTRANSFERASE"/>
    <property type="match status" value="1"/>
</dbReference>
<dbReference type="Pfam" id="PF00535">
    <property type="entry name" value="Glycos_transf_2"/>
    <property type="match status" value="1"/>
</dbReference>
<organism evidence="2 3">
    <name type="scientific">Barnesiella viscericola</name>
    <dbReference type="NCBI Taxonomy" id="397865"/>
    <lineage>
        <taxon>Bacteria</taxon>
        <taxon>Pseudomonadati</taxon>
        <taxon>Bacteroidota</taxon>
        <taxon>Bacteroidia</taxon>
        <taxon>Bacteroidales</taxon>
        <taxon>Barnesiellaceae</taxon>
        <taxon>Barnesiella</taxon>
    </lineage>
</organism>
<evidence type="ECO:0000313" key="2">
    <source>
        <dbReference type="EMBL" id="HJG89216.1"/>
    </source>
</evidence>
<dbReference type="RefSeq" id="WP_273306251.1">
    <property type="nucleotide sequence ID" value="NZ_DYUD01000023.1"/>
</dbReference>
<evidence type="ECO:0000313" key="3">
    <source>
        <dbReference type="Proteomes" id="UP000757103"/>
    </source>
</evidence>
<dbReference type="InterPro" id="IPR029044">
    <property type="entry name" value="Nucleotide-diphossugar_trans"/>
</dbReference>
<dbReference type="SUPFAM" id="SSF53448">
    <property type="entry name" value="Nucleotide-diphospho-sugar transferases"/>
    <property type="match status" value="1"/>
</dbReference>